<dbReference type="EMBL" id="JACJPW010000006">
    <property type="protein sequence ID" value="MBD2180234.1"/>
    <property type="molecule type" value="Genomic_DNA"/>
</dbReference>
<reference evidence="2" key="1">
    <citation type="journal article" date="2015" name="ISME J.">
        <title>Draft Genome Sequence of Streptomyces incarnatus NRRL8089, which Produces the Nucleoside Antibiotic Sinefungin.</title>
        <authorList>
            <person name="Oshima K."/>
            <person name="Hattori M."/>
            <person name="Shimizu H."/>
            <person name="Fukuda K."/>
            <person name="Nemoto M."/>
            <person name="Inagaki K."/>
            <person name="Tamura T."/>
        </authorList>
    </citation>
    <scope>NUCLEOTIDE SEQUENCE</scope>
    <source>
        <strain evidence="2">FACHB-1375</strain>
    </source>
</reference>
<sequence>MNGKDSPEMISSIPLKESLLRLSVSPIKADREAIARIERETGKQIQTIIAELDSAEITLKALEEQPVPKYSQLIERIKRASFVAALLGLLGLFLLPENRFAVAIVLGFALGLFAPIRQRKMIGDDWQ</sequence>
<feature type="transmembrane region" description="Helical" evidence="1">
    <location>
        <begin position="100"/>
        <end position="116"/>
    </location>
</feature>
<dbReference type="AlphaFoldDB" id="A0A926ZF26"/>
<organism evidence="2 3">
    <name type="scientific">Aerosakkonema funiforme FACHB-1375</name>
    <dbReference type="NCBI Taxonomy" id="2949571"/>
    <lineage>
        <taxon>Bacteria</taxon>
        <taxon>Bacillati</taxon>
        <taxon>Cyanobacteriota</taxon>
        <taxon>Cyanophyceae</taxon>
        <taxon>Oscillatoriophycideae</taxon>
        <taxon>Aerosakkonematales</taxon>
        <taxon>Aerosakkonemataceae</taxon>
        <taxon>Aerosakkonema</taxon>
    </lineage>
</organism>
<comment type="caution">
    <text evidence="2">The sequence shown here is derived from an EMBL/GenBank/DDBJ whole genome shotgun (WGS) entry which is preliminary data.</text>
</comment>
<keyword evidence="3" id="KW-1185">Reference proteome</keyword>
<keyword evidence="1" id="KW-1133">Transmembrane helix</keyword>
<protein>
    <submittedName>
        <fullName evidence="2">Uncharacterized protein</fullName>
    </submittedName>
</protein>
<evidence type="ECO:0000256" key="1">
    <source>
        <dbReference type="SAM" id="Phobius"/>
    </source>
</evidence>
<keyword evidence="1" id="KW-0472">Membrane</keyword>
<dbReference type="RefSeq" id="WP_190462210.1">
    <property type="nucleotide sequence ID" value="NZ_JACJPW010000006.1"/>
</dbReference>
<evidence type="ECO:0000313" key="2">
    <source>
        <dbReference type="EMBL" id="MBD2180234.1"/>
    </source>
</evidence>
<name>A0A926ZF26_9CYAN</name>
<reference evidence="2" key="2">
    <citation type="submission" date="2020-08" db="EMBL/GenBank/DDBJ databases">
        <authorList>
            <person name="Chen M."/>
            <person name="Teng W."/>
            <person name="Zhao L."/>
            <person name="Hu C."/>
            <person name="Zhou Y."/>
            <person name="Han B."/>
            <person name="Song L."/>
            <person name="Shu W."/>
        </authorList>
    </citation>
    <scope>NUCLEOTIDE SEQUENCE</scope>
    <source>
        <strain evidence="2">FACHB-1375</strain>
    </source>
</reference>
<evidence type="ECO:0000313" key="3">
    <source>
        <dbReference type="Proteomes" id="UP000641646"/>
    </source>
</evidence>
<keyword evidence="1" id="KW-0812">Transmembrane</keyword>
<accession>A0A926ZF26</accession>
<feature type="transmembrane region" description="Helical" evidence="1">
    <location>
        <begin position="77"/>
        <end position="94"/>
    </location>
</feature>
<proteinExistence type="predicted"/>
<gene>
    <name evidence="2" type="ORF">H6G03_03740</name>
</gene>
<dbReference type="Proteomes" id="UP000641646">
    <property type="component" value="Unassembled WGS sequence"/>
</dbReference>